<reference evidence="2 3" key="1">
    <citation type="submission" date="2023-06" db="EMBL/GenBank/DDBJ databases">
        <title>Actinomycetospora Odt1-22.</title>
        <authorList>
            <person name="Supong K."/>
        </authorList>
    </citation>
    <scope>NUCLEOTIDE SEQUENCE [LARGE SCALE GENOMIC DNA]</scope>
    <source>
        <strain evidence="2 3">Odt1-22</strain>
    </source>
</reference>
<keyword evidence="3" id="KW-1185">Reference proteome</keyword>
<proteinExistence type="predicted"/>
<dbReference type="EMBL" id="JASVWF010000001">
    <property type="protein sequence ID" value="MDL5154922.1"/>
    <property type="molecule type" value="Genomic_DNA"/>
</dbReference>
<evidence type="ECO:0000313" key="3">
    <source>
        <dbReference type="Proteomes" id="UP001231924"/>
    </source>
</evidence>
<organism evidence="2 3">
    <name type="scientific">Actinomycetospora termitidis</name>
    <dbReference type="NCBI Taxonomy" id="3053470"/>
    <lineage>
        <taxon>Bacteria</taxon>
        <taxon>Bacillati</taxon>
        <taxon>Actinomycetota</taxon>
        <taxon>Actinomycetes</taxon>
        <taxon>Pseudonocardiales</taxon>
        <taxon>Pseudonocardiaceae</taxon>
        <taxon>Actinomycetospora</taxon>
    </lineage>
</organism>
<feature type="region of interest" description="Disordered" evidence="1">
    <location>
        <begin position="1"/>
        <end position="34"/>
    </location>
</feature>
<dbReference type="RefSeq" id="WP_286051000.1">
    <property type="nucleotide sequence ID" value="NZ_JASVWF010000001.1"/>
</dbReference>
<accession>A0ABT7M567</accession>
<name>A0ABT7M567_9PSEU</name>
<sequence length="111" mass="11356">MPVPARGPRSTVARVPHPAVPAARRSPEEAAAAVSPRDRAVLMAVAAGRCTMGPEQGEGLMVDGRPCSDQFAGHRLVRAGLVRLVAQPPGRPSTVVLSPAGVALLGLPITV</sequence>
<evidence type="ECO:0000256" key="1">
    <source>
        <dbReference type="SAM" id="MobiDB-lite"/>
    </source>
</evidence>
<gene>
    <name evidence="2" type="ORF">QRT03_03060</name>
</gene>
<protein>
    <submittedName>
        <fullName evidence="2">Uncharacterized protein</fullName>
    </submittedName>
</protein>
<comment type="caution">
    <text evidence="2">The sequence shown here is derived from an EMBL/GenBank/DDBJ whole genome shotgun (WGS) entry which is preliminary data.</text>
</comment>
<evidence type="ECO:0000313" key="2">
    <source>
        <dbReference type="EMBL" id="MDL5154922.1"/>
    </source>
</evidence>
<feature type="compositionally biased region" description="Low complexity" evidence="1">
    <location>
        <begin position="12"/>
        <end position="34"/>
    </location>
</feature>
<dbReference type="Proteomes" id="UP001231924">
    <property type="component" value="Unassembled WGS sequence"/>
</dbReference>